<dbReference type="Pfam" id="PF02551">
    <property type="entry name" value="Acyl_CoA_thio"/>
    <property type="match status" value="1"/>
</dbReference>
<dbReference type="AlphaFoldDB" id="A0A2S2E2K5"/>
<feature type="domain" description="Acyl-CoA thioesterase-like N-terminal HotDog" evidence="10">
    <location>
        <begin position="25"/>
        <end position="108"/>
    </location>
</feature>
<accession>A0A2S2E2K5</accession>
<dbReference type="OrthoDB" id="9781019at2"/>
<name>A0A2S2E2K5_9ALTE</name>
<dbReference type="GO" id="GO:0006637">
    <property type="term" value="P:acyl-CoA metabolic process"/>
    <property type="evidence" value="ECO:0007669"/>
    <property type="project" value="InterPro"/>
</dbReference>
<dbReference type="KEGG" id="salh:HMF8227_01403"/>
<protein>
    <recommendedName>
        <fullName evidence="7">Acyl-CoA thioesterase 2</fullName>
        <ecNumber evidence="5">3.1.2.20</ecNumber>
    </recommendedName>
    <alternativeName>
        <fullName evidence="8">Thioesterase II</fullName>
    </alternativeName>
</protein>
<proteinExistence type="inferred from homology"/>
<dbReference type="InterPro" id="IPR042171">
    <property type="entry name" value="Acyl-CoA_hotdog"/>
</dbReference>
<dbReference type="RefSeq" id="WP_109339495.1">
    <property type="nucleotide sequence ID" value="NZ_CP029347.1"/>
</dbReference>
<dbReference type="InterPro" id="IPR049449">
    <property type="entry name" value="TesB_ACOT8-like_N"/>
</dbReference>
<dbReference type="SUPFAM" id="SSF54637">
    <property type="entry name" value="Thioesterase/thiol ester dehydrase-isomerase"/>
    <property type="match status" value="2"/>
</dbReference>
<dbReference type="GO" id="GO:0005829">
    <property type="term" value="C:cytosol"/>
    <property type="evidence" value="ECO:0007669"/>
    <property type="project" value="TreeGrafter"/>
</dbReference>
<evidence type="ECO:0000256" key="8">
    <source>
        <dbReference type="ARBA" id="ARBA00079653"/>
    </source>
</evidence>
<evidence type="ECO:0000256" key="4">
    <source>
        <dbReference type="ARBA" id="ARBA00023098"/>
    </source>
</evidence>
<dbReference type="Gene3D" id="2.40.160.210">
    <property type="entry name" value="Acyl-CoA thioesterase, double hotdog domain"/>
    <property type="match status" value="1"/>
</dbReference>
<dbReference type="GO" id="GO:0047617">
    <property type="term" value="F:fatty acyl-CoA hydrolase activity"/>
    <property type="evidence" value="ECO:0007669"/>
    <property type="project" value="UniProtKB-EC"/>
</dbReference>
<dbReference type="EMBL" id="CP029347">
    <property type="protein sequence ID" value="AWL11878.1"/>
    <property type="molecule type" value="Genomic_DNA"/>
</dbReference>
<dbReference type="PANTHER" id="PTHR11066">
    <property type="entry name" value="ACYL-COA THIOESTERASE"/>
    <property type="match status" value="1"/>
</dbReference>
<evidence type="ECO:0000313" key="11">
    <source>
        <dbReference type="EMBL" id="AWL11878.1"/>
    </source>
</evidence>
<organism evidence="11 12">
    <name type="scientific">Saliniradius amylolyticus</name>
    <dbReference type="NCBI Taxonomy" id="2183582"/>
    <lineage>
        <taxon>Bacteria</taxon>
        <taxon>Pseudomonadati</taxon>
        <taxon>Pseudomonadota</taxon>
        <taxon>Gammaproteobacteria</taxon>
        <taxon>Alteromonadales</taxon>
        <taxon>Alteromonadaceae</taxon>
        <taxon>Saliniradius</taxon>
    </lineage>
</organism>
<dbReference type="NCBIfam" id="TIGR00189">
    <property type="entry name" value="tesB"/>
    <property type="match status" value="1"/>
</dbReference>
<dbReference type="CDD" id="cd03444">
    <property type="entry name" value="Thioesterase_II_repeat1"/>
    <property type="match status" value="1"/>
</dbReference>
<dbReference type="GO" id="GO:0009062">
    <property type="term" value="P:fatty acid catabolic process"/>
    <property type="evidence" value="ECO:0007669"/>
    <property type="project" value="TreeGrafter"/>
</dbReference>
<dbReference type="InterPro" id="IPR029069">
    <property type="entry name" value="HotDog_dom_sf"/>
</dbReference>
<reference evidence="11 12" key="1">
    <citation type="submission" date="2018-05" db="EMBL/GenBank/DDBJ databases">
        <title>Salinimonas sp. HMF8227 Genome sequencing and assembly.</title>
        <authorList>
            <person name="Kang H."/>
            <person name="Kang J."/>
            <person name="Cha I."/>
            <person name="Kim H."/>
            <person name="Joh K."/>
        </authorList>
    </citation>
    <scope>NUCLEOTIDE SEQUENCE [LARGE SCALE GENOMIC DNA]</scope>
    <source>
        <strain evidence="11 12">HMF8227</strain>
    </source>
</reference>
<comment type="similarity">
    <text evidence="1">Belongs to the C/M/P thioester hydrolase family.</text>
</comment>
<dbReference type="InterPro" id="IPR003703">
    <property type="entry name" value="Acyl_CoA_thio"/>
</dbReference>
<keyword evidence="4" id="KW-0443">Lipid metabolism</keyword>
<dbReference type="Pfam" id="PF13622">
    <property type="entry name" value="4HBT_3"/>
    <property type="match status" value="1"/>
</dbReference>
<keyword evidence="3 11" id="KW-0378">Hydrolase</keyword>
<dbReference type="CDD" id="cd03445">
    <property type="entry name" value="Thioesterase_II_repeat2"/>
    <property type="match status" value="1"/>
</dbReference>
<keyword evidence="12" id="KW-1185">Reference proteome</keyword>
<sequence>MNTHIKLTELLTLERLENQLFRGQSWDLGFKALFGGQVMAQALAAAQQTVEERRKAHSFHGYFLLPGDPNIPVVYDVENIRDGRSFATRRVKGIQHGRVIFYMTASFQIEEVGMTHQYPSMPDVPGPEELESDLRFYERYLEKLPKHMVEKLNFHKPIDMRSVQAINPLEPSVHEPVRQVWMKASDLGSELNMHQCALAYASDYYFLITAVQPHGISTLNRNLRMATIDHAMWFHRPFSFGDEWLLYCMESPTAGGARGLARGQIFNQQGELVASTMQEGLVRQIGENS</sequence>
<evidence type="ECO:0000256" key="2">
    <source>
        <dbReference type="ARBA" id="ARBA00011881"/>
    </source>
</evidence>
<feature type="domain" description="Acyl-CoA thioesterase 2 C-terminal" evidence="9">
    <location>
        <begin position="168"/>
        <end position="281"/>
    </location>
</feature>
<evidence type="ECO:0000256" key="1">
    <source>
        <dbReference type="ARBA" id="ARBA00006538"/>
    </source>
</evidence>
<dbReference type="EC" id="3.1.2.20" evidence="5"/>
<evidence type="ECO:0000259" key="10">
    <source>
        <dbReference type="Pfam" id="PF13622"/>
    </source>
</evidence>
<evidence type="ECO:0000313" key="12">
    <source>
        <dbReference type="Proteomes" id="UP000245728"/>
    </source>
</evidence>
<dbReference type="FunFam" id="2.40.160.210:FF:000001">
    <property type="entry name" value="Acyl-CoA thioesterase II"/>
    <property type="match status" value="1"/>
</dbReference>
<comment type="subunit">
    <text evidence="2">Homotetramer.</text>
</comment>
<dbReference type="PANTHER" id="PTHR11066:SF34">
    <property type="entry name" value="ACYL-COENZYME A THIOESTERASE 8"/>
    <property type="match status" value="1"/>
</dbReference>
<evidence type="ECO:0000256" key="5">
    <source>
        <dbReference type="ARBA" id="ARBA00038894"/>
    </source>
</evidence>
<evidence type="ECO:0000256" key="3">
    <source>
        <dbReference type="ARBA" id="ARBA00022801"/>
    </source>
</evidence>
<evidence type="ECO:0000256" key="6">
    <source>
        <dbReference type="ARBA" id="ARBA00050943"/>
    </source>
</evidence>
<evidence type="ECO:0000256" key="7">
    <source>
        <dbReference type="ARBA" id="ARBA00071120"/>
    </source>
</evidence>
<dbReference type="Proteomes" id="UP000245728">
    <property type="component" value="Chromosome"/>
</dbReference>
<evidence type="ECO:0000259" key="9">
    <source>
        <dbReference type="Pfam" id="PF02551"/>
    </source>
</evidence>
<comment type="catalytic activity">
    <reaction evidence="6">
        <text>a fatty acyl-CoA + H2O = a fatty acid + CoA + H(+)</text>
        <dbReference type="Rhea" id="RHEA:16781"/>
        <dbReference type="ChEBI" id="CHEBI:15377"/>
        <dbReference type="ChEBI" id="CHEBI:15378"/>
        <dbReference type="ChEBI" id="CHEBI:28868"/>
        <dbReference type="ChEBI" id="CHEBI:57287"/>
        <dbReference type="ChEBI" id="CHEBI:77636"/>
        <dbReference type="EC" id="3.1.2.20"/>
    </reaction>
    <physiologicalReaction direction="left-to-right" evidence="6">
        <dbReference type="Rhea" id="RHEA:16782"/>
    </physiologicalReaction>
</comment>
<gene>
    <name evidence="11" type="primary">tesB</name>
    <name evidence="11" type="ORF">HMF8227_01403</name>
</gene>
<dbReference type="InterPro" id="IPR025652">
    <property type="entry name" value="TesB_C"/>
</dbReference>